<dbReference type="PANTHER" id="PTHR41247">
    <property type="entry name" value="HTH-TYPE TRANSCRIPTIONAL REPRESSOR YCNK"/>
    <property type="match status" value="1"/>
</dbReference>
<dbReference type="EMBL" id="JAQJJG010000009">
    <property type="protein sequence ID" value="MDN5123975.1"/>
    <property type="molecule type" value="Genomic_DNA"/>
</dbReference>
<gene>
    <name evidence="2" type="ORF">PJV93_08680</name>
</gene>
<dbReference type="RefSeq" id="WP_257476155.1">
    <property type="nucleotide sequence ID" value="NZ_JANJYW010000003.1"/>
</dbReference>
<feature type="chain" id="PRO_5044026593" description="Nitrous oxide reductase accessory protein NosL" evidence="1">
    <location>
        <begin position="21"/>
        <end position="148"/>
    </location>
</feature>
<protein>
    <recommendedName>
        <fullName evidence="4">Nitrous oxide reductase accessory protein NosL</fullName>
    </recommendedName>
</protein>
<dbReference type="Proteomes" id="UP001170364">
    <property type="component" value="Unassembled WGS sequence"/>
</dbReference>
<dbReference type="PROSITE" id="PS51257">
    <property type="entry name" value="PROKAR_LIPOPROTEIN"/>
    <property type="match status" value="1"/>
</dbReference>
<proteinExistence type="predicted"/>
<evidence type="ECO:0000313" key="2">
    <source>
        <dbReference type="EMBL" id="MDN5123975.1"/>
    </source>
</evidence>
<feature type="signal peptide" evidence="1">
    <location>
        <begin position="1"/>
        <end position="20"/>
    </location>
</feature>
<sequence length="148" mass="17359">MKKFSFLLLMVLGMLFTACESQIDKTPKEVKFDREVCERCKMIISDRNYATQVVNPNNGKRYYYDDIGCTILWFKENSISWENEAIIYVTDAKTGRWIDARKAFWTYGATTPMNFGFSAYEVKQESVENFDYSYVVERVKVNKIPGQM</sequence>
<reference evidence="2" key="1">
    <citation type="journal article" date="2023" name="Microorganisms">
        <title>Genomic Characterization of Arcobacter butzleri Strains Isolated from Various Sources in Lithuania.</title>
        <authorList>
            <person name="Uljanovas D."/>
            <person name="Golz G."/>
            <person name="Fleischmann S."/>
            <person name="Kudirkiene E."/>
            <person name="Kasetiene N."/>
            <person name="Grineviciene A."/>
            <person name="Tamuleviciene E."/>
            <person name="Aksomaitiene J."/>
            <person name="Alter T."/>
            <person name="Malakauskas M."/>
        </authorList>
    </citation>
    <scope>NUCLEOTIDE SEQUENCE</scope>
    <source>
        <strain evidence="2">S41</strain>
    </source>
</reference>
<dbReference type="SUPFAM" id="SSF160387">
    <property type="entry name" value="NosL/MerB-like"/>
    <property type="match status" value="1"/>
</dbReference>
<evidence type="ECO:0008006" key="4">
    <source>
        <dbReference type="Google" id="ProtNLM"/>
    </source>
</evidence>
<dbReference type="PANTHER" id="PTHR41247:SF1">
    <property type="entry name" value="HTH-TYPE TRANSCRIPTIONAL REPRESSOR YCNK"/>
    <property type="match status" value="1"/>
</dbReference>
<evidence type="ECO:0000313" key="3">
    <source>
        <dbReference type="Proteomes" id="UP001170364"/>
    </source>
</evidence>
<evidence type="ECO:0000256" key="1">
    <source>
        <dbReference type="SAM" id="SignalP"/>
    </source>
</evidence>
<organism evidence="2 3">
    <name type="scientific">Aliarcobacter butzleri</name>
    <dbReference type="NCBI Taxonomy" id="28197"/>
    <lineage>
        <taxon>Bacteria</taxon>
        <taxon>Pseudomonadati</taxon>
        <taxon>Campylobacterota</taxon>
        <taxon>Epsilonproteobacteria</taxon>
        <taxon>Campylobacterales</taxon>
        <taxon>Arcobacteraceae</taxon>
        <taxon>Aliarcobacter</taxon>
    </lineage>
</organism>
<dbReference type="InterPro" id="IPR008719">
    <property type="entry name" value="N2O_reductase_NosL"/>
</dbReference>
<keyword evidence="1" id="KW-0732">Signal</keyword>
<comment type="caution">
    <text evidence="2">The sequence shown here is derived from an EMBL/GenBank/DDBJ whole genome shotgun (WGS) entry which is preliminary data.</text>
</comment>
<accession>A0AAW7QC32</accession>
<reference evidence="2" key="2">
    <citation type="submission" date="2023-01" db="EMBL/GenBank/DDBJ databases">
        <authorList>
            <person name="Uljanovas D."/>
        </authorList>
    </citation>
    <scope>NUCLEOTIDE SEQUENCE</scope>
    <source>
        <strain evidence="2">S41</strain>
    </source>
</reference>
<dbReference type="AlphaFoldDB" id="A0AAW7QC32"/>
<name>A0AAW7QC32_9BACT</name>